<dbReference type="SUPFAM" id="SSF53850">
    <property type="entry name" value="Periplasmic binding protein-like II"/>
    <property type="match status" value="1"/>
</dbReference>
<dbReference type="PANTHER" id="PTHR11485">
    <property type="entry name" value="TRANSFERRIN"/>
    <property type="match status" value="1"/>
</dbReference>
<dbReference type="PRINTS" id="PR00422">
    <property type="entry name" value="TRANSFERRIN"/>
</dbReference>
<dbReference type="InParanoid" id="A0A674JFN7"/>
<organism evidence="2 3">
    <name type="scientific">Terrapene triunguis</name>
    <name type="common">Three-toed box turtle</name>
    <dbReference type="NCBI Taxonomy" id="2587831"/>
    <lineage>
        <taxon>Eukaryota</taxon>
        <taxon>Metazoa</taxon>
        <taxon>Chordata</taxon>
        <taxon>Craniata</taxon>
        <taxon>Vertebrata</taxon>
        <taxon>Euteleostomi</taxon>
        <taxon>Archelosauria</taxon>
        <taxon>Testudinata</taxon>
        <taxon>Testudines</taxon>
        <taxon>Cryptodira</taxon>
        <taxon>Durocryptodira</taxon>
        <taxon>Testudinoidea</taxon>
        <taxon>Emydidae</taxon>
        <taxon>Terrapene</taxon>
    </lineage>
</organism>
<dbReference type="AlphaFoldDB" id="A0A674JFN7"/>
<dbReference type="Gene3D" id="3.40.190.10">
    <property type="entry name" value="Periplasmic binding protein-like II"/>
    <property type="match status" value="1"/>
</dbReference>
<dbReference type="GO" id="GO:0005615">
    <property type="term" value="C:extracellular space"/>
    <property type="evidence" value="ECO:0007669"/>
    <property type="project" value="TreeGrafter"/>
</dbReference>
<dbReference type="Ensembl" id="ENSTMTT00000018827.1">
    <property type="protein sequence ID" value="ENSTMTP00000018179.1"/>
    <property type="gene ID" value="ENSTMTG00000013370.1"/>
</dbReference>
<dbReference type="InterPro" id="IPR001156">
    <property type="entry name" value="Transferrin-like_dom"/>
</dbReference>
<protein>
    <recommendedName>
        <fullName evidence="1">Transferrin-like domain-containing protein</fullName>
    </recommendedName>
</protein>
<keyword evidence="3" id="KW-1185">Reference proteome</keyword>
<dbReference type="GO" id="GO:0006826">
    <property type="term" value="P:iron ion transport"/>
    <property type="evidence" value="ECO:0007669"/>
    <property type="project" value="TreeGrafter"/>
</dbReference>
<dbReference type="GeneTree" id="ENSGT00940000154388"/>
<reference evidence="2" key="2">
    <citation type="submission" date="2025-09" db="UniProtKB">
        <authorList>
            <consortium name="Ensembl"/>
        </authorList>
    </citation>
    <scope>IDENTIFICATION</scope>
</reference>
<evidence type="ECO:0000259" key="1">
    <source>
        <dbReference type="PROSITE" id="PS51408"/>
    </source>
</evidence>
<accession>A0A674JFN7</accession>
<name>A0A674JFN7_9SAUR</name>
<dbReference type="PANTHER" id="PTHR11485:SF28">
    <property type="entry name" value="OVOTRANSFERRIN"/>
    <property type="match status" value="1"/>
</dbReference>
<evidence type="ECO:0000313" key="3">
    <source>
        <dbReference type="Proteomes" id="UP000472274"/>
    </source>
</evidence>
<dbReference type="Pfam" id="PF00405">
    <property type="entry name" value="Transferrin"/>
    <property type="match status" value="1"/>
</dbReference>
<feature type="domain" description="Transferrin-like" evidence="1">
    <location>
        <begin position="1"/>
        <end position="186"/>
    </location>
</feature>
<evidence type="ECO:0000313" key="2">
    <source>
        <dbReference type="Ensembl" id="ENSTMTP00000018179.1"/>
    </source>
</evidence>
<dbReference type="GO" id="GO:0005886">
    <property type="term" value="C:plasma membrane"/>
    <property type="evidence" value="ECO:0007669"/>
    <property type="project" value="TreeGrafter"/>
</dbReference>
<dbReference type="PROSITE" id="PS51408">
    <property type="entry name" value="TRANSFERRIN_LIKE_4"/>
    <property type="match status" value="1"/>
</dbReference>
<dbReference type="Proteomes" id="UP000472274">
    <property type="component" value="Unplaced"/>
</dbReference>
<dbReference type="SMART" id="SM00094">
    <property type="entry name" value="TR_FER"/>
    <property type="match status" value="1"/>
</dbReference>
<reference evidence="2" key="1">
    <citation type="submission" date="2025-08" db="UniProtKB">
        <authorList>
            <consortium name="Ensembl"/>
        </authorList>
    </citation>
    <scope>IDENTIFICATION</scope>
</reference>
<proteinExistence type="predicted"/>
<dbReference type="GO" id="GO:0005769">
    <property type="term" value="C:early endosome"/>
    <property type="evidence" value="ECO:0007669"/>
    <property type="project" value="TreeGrafter"/>
</dbReference>
<dbReference type="GO" id="GO:0055037">
    <property type="term" value="C:recycling endosome"/>
    <property type="evidence" value="ECO:0007669"/>
    <property type="project" value="TreeGrafter"/>
</dbReference>
<sequence>MPGADRNLCKVCIGGDEMEGAKVSSRCAANHNERYYGNMGALRCLVGSPSGRSFGDVAFLEHHNLLKNIESWAMGYTLNDFELLCLDGRRVAVTDWADCNLGPVPPNIVMTRPVTTTKIYDFLMKSQVRQKMGKDCYPFHLFHSQKYGESDLLFKDATQYLVHTSHLGYQSILGEPFFQLAESVFNCTHAGNVT</sequence>